<feature type="transmembrane region" description="Helical" evidence="3">
    <location>
        <begin position="2108"/>
        <end position="2137"/>
    </location>
</feature>
<comment type="caution">
    <text evidence="4">The sequence shown here is derived from an EMBL/GenBank/DDBJ whole genome shotgun (WGS) entry which is preliminary data.</text>
</comment>
<evidence type="ECO:0000313" key="5">
    <source>
        <dbReference type="Proteomes" id="UP000607397"/>
    </source>
</evidence>
<evidence type="ECO:0000256" key="2">
    <source>
        <dbReference type="SAM" id="MobiDB-lite"/>
    </source>
</evidence>
<keyword evidence="5" id="KW-1185">Reference proteome</keyword>
<dbReference type="PANTHER" id="PTHR45615:SF80">
    <property type="entry name" value="GRIP DOMAIN-CONTAINING PROTEIN"/>
    <property type="match status" value="1"/>
</dbReference>
<sequence length="2987" mass="320906">MMERNLKLSLSVTAQTAAAQRELQSLGRSVRPIAVPVDFTPQEIKGVGKGIGTEIRNALAGLTVGPDLAAFSQVARQFPVQQPSGSIPQMGVAARASGGNSGGLLAGLGGILTAPLRMVKDSARTMGQAYVFGIAQEVSRDFGRGIAKSINAAGAEIFGTTELLGTLAAQGFLGKLRAGLSLLPETVTQEMGNRVRASIGEEDVLIQGRAFRAQESQTRTERQGVAREELAQERTEILRDLQARRESAAQQIATINAQIAELSANTIEEARRLKDLIDRAAATDRSKLSEEDQGSLERVSRAAQIRFDALLSPIVALERQREEIEAELQAIAAENRAAKTRFQKLGSGAQRIQALESEFREIEREVVPIEREIGSLQQEGRRGTAVSGRLLNLLSEETDEQERQRIEALFKENADYLNQVARQIGDLQAQRQRLLGKMAEIDRQAQETPVTPRVVQDILRQELGELPAPERMPQVVRATSAMLRDDSEANYVIAGNFVRVRDDLYKAITEGGQLTTEQMLVLREELLHAIQFDFGSARGQEASSRWQPVVQVASDIDPSEIQELAATLDQYEKLFGSDVRQVELEAKVRARRGTDEYLEQQAKASASQDLFRQTGFAGSQLDAQLRPSIQAAEAEIASLEQEAAETGVNIAGKLEALGNLQSVISERIETTLGGLTKAATGDLSSDEIQDLKAQAQRRLMEIRILFQDIEKVRDVVRAEVAEIDAAPEAKSPSAGALTVGQTAEIATVEPPGGSTVGEVLDAIGGGAIVPAAQAAQAGLTVIGQSAWKLAEVVEGLVLDLIPAGRTIKAGTQFAAKNVAAPAGAFLAAGQVPGIAELEGLVMGAVGNIAERVAGSGAAQVGGVVQHALQAAIPSFIPGSEAIVSTLSAEITNLVGGVLSTTGVASAEALTAVLGGATLLNLLKKALHAGVDQARRALPAAGEALAETQVGQTVQGIGEFRLPFTVPSKERVQEMAFEAGEATAKVANKAMDVYDGVNSAVDRVKSVDPRSVAQAGRQAGAAVNEIGESVRDIGNAVDQTRRGVAREVADAAEAAKRIAKGDLSAAADLKDSLEGAASQVQRGFSEVSKGVERVKESAAKLITVRLPEGVELEDLSPPQLQGVQRQLSGKLQRAEAAESRGQTVLGGSAAIRRDLEVVQEAISIKATEVVEGTVQQVKAEIAGTTVDRADIFRAQSEALDQAFQSVEEQLRAKYANLKNSVKATQKAIRSGAPGAAEQGQAEASAQADAIFAQVAAVRAEIDEALAAIAEVGVDVFGGTQIRNRVAAIRGSLTKTERGAEQALARVGIQRDPDAEDSLASLRETIDVGAQGISDAFKSLIQRIFDVEGETLGQVAKAAVNSPLARDLTVNAASFLASSAVADQGMVAQLGADIVAALATRNSLAVSSPQLQESLGDDLFGDITGFLTGNLVNQVSGAAGSGAIAAAALVPRLKGLRDSVQSRMTPPEDEFGETLQSLRPIKTDAEIRYLQEVDKLLEEAQLVTSTLDSDPTNLDRLQLALVKLGQMFGTIPKHSPEIDAQLDELQKDVQRGTLPAVGETNVELQEAVLLAEEKVQRISEALEQIDQIELDVTEQLTKSQATLGQFGIPEGPTPGATPDLSSVTPAPDPAEMLAAYEEAFGQISGRLAEIRELPTPLLVSDLLQEAEDLEQQLLEVVRVINQLGQQSSDLAQFSARQGPVEQTYRPPATPDVDIEIAGLTGTFEANLEQIRQEGRRQMQSAKIDSKKTVEEAYVEGQQAIGEIEQSLAKFGMVQKAINDGTADSLNRFATSAKTALTSLVGEEAAGQFANKLNEISEGASKATQALGGLKNIAKTALGAFLAFAGMNTFNQFMQQAIGKASDLERVMATTGRLIEATGRAGRLSAKEIDDFAISLGEATLTSREAANQAAKVMLSFPAIEESLFFDALELSQDIAEVMGADMVSSARQLAMALEDPVQGISALRRSGTTFTKEQREQIQNLVDQNQLFEAQELILENIRGQYGGAAAAAAQGFAGSQDTLGERLNRLKEAIGAAVLSSATAAINALSGGVEFLLDVTEAGIGILNEFGSAVQFIKDRGVDLLELTGLPRLIDGIGEGLKNLIPEAARARLVAVAIGTALAIVVIPSIKALGVALTFLALKTLPLVAKAMTAVLAVNPLLVAGILAIAAAAAIAAPAAEELAIRLSGVSKAEIQAADELVEAGAKYSGALSRLLDGQRLSRKEFDAANQSLNRQTTAFQMLRDEGKLSEEGFRRVTKGVETKRAQLQRLFVATNEMAKAQAALTKELEKTATAYQEATAAAEQAALDRQAEIAEGNAFFYKSQQETRDAELAAEKQHSNAMLKLQQDRLRQVAGEQRKVRAMLSAARDERDIEQRQKDLEALNKEEIELNKSIAGLRRQAAQQIAQGREQAEANANEAIVQSAERQTATIERLERQRLHATQDLLNQRIISDEEANLKQIQSSRRRINDELHLERAKLLQLQALEPTRDRDVAEQRAKEIETTAARIEQLQIDQIKTIREIAQAEDQILASSYRRVTDAVEDATDLISAAETERQVAVQRLINIGVLDAEQANLAILQSDRRRIRDQIDLERRKILAIERLPRPDDPVEARNREREIRSARQQTANLTRELLKNEFDQQERIKELAIKRLKDEAELAKLVKDRQSEALDRQMEGYRKINAAIERQVQLTEAQNRLANSQTNLEQAKLQIEVDRVEDVSRRRRLEERLAAIQRRALLQQQEQARISTQVELDRARIAADRAVLEQRIAVLKAMQAKIDAEAALQEAALSGDPAALQRAALGLEIADRQLQVSQQILDESREGVAIERERASLIKDALLNEQKADRLKLAGDIAKRLEDPSRVSDFGAGRSRFPTPRRTPGASRETEESLFTGRDLSDLLRSIQPTNLGASAPGGMEFQRSVIDPAQLVALASQVNGIHQGVQALISETREAGRHAGSLSLKAGDIVAKEIQRKPVYQAPNSAASARRSARL</sequence>
<keyword evidence="3" id="KW-0812">Transmembrane</keyword>
<protein>
    <recommendedName>
        <fullName evidence="6">Bacteriophage tail tape measure N-terminal domain-containing protein</fullName>
    </recommendedName>
</protein>
<name>A0A8K2A6F7_9CYAN</name>
<reference evidence="4" key="1">
    <citation type="submission" date="2019-12" db="EMBL/GenBank/DDBJ databases">
        <title>High-Quality draft genome sequences of three cyanobacteria isolated from the limestone walls of the Old Cathedral of Coimbra.</title>
        <authorList>
            <person name="Tiago I."/>
            <person name="Soares F."/>
            <person name="Portugal A."/>
        </authorList>
    </citation>
    <scope>NUCLEOTIDE SEQUENCE [LARGE SCALE GENOMIC DNA]</scope>
    <source>
        <strain evidence="4">C</strain>
    </source>
</reference>
<feature type="region of interest" description="Disordered" evidence="2">
    <location>
        <begin position="2859"/>
        <end position="2885"/>
    </location>
</feature>
<evidence type="ECO:0000313" key="4">
    <source>
        <dbReference type="EMBL" id="NCJ05215.1"/>
    </source>
</evidence>
<feature type="coiled-coil region" evidence="1">
    <location>
        <begin position="1657"/>
        <end position="1684"/>
    </location>
</feature>
<dbReference type="Proteomes" id="UP000607397">
    <property type="component" value="Unassembled WGS sequence"/>
</dbReference>
<dbReference type="RefSeq" id="WP_161823694.1">
    <property type="nucleotide sequence ID" value="NZ_WVIC01000002.1"/>
</dbReference>
<proteinExistence type="predicted"/>
<feature type="coiled-coil region" evidence="1">
    <location>
        <begin position="238"/>
        <end position="265"/>
    </location>
</feature>
<feature type="coiled-coil region" evidence="1">
    <location>
        <begin position="417"/>
        <end position="444"/>
    </location>
</feature>
<evidence type="ECO:0000256" key="3">
    <source>
        <dbReference type="SAM" id="Phobius"/>
    </source>
</evidence>
<evidence type="ECO:0008006" key="6">
    <source>
        <dbReference type="Google" id="ProtNLM"/>
    </source>
</evidence>
<dbReference type="EMBL" id="WVIC01000002">
    <property type="protein sequence ID" value="NCJ05215.1"/>
    <property type="molecule type" value="Genomic_DNA"/>
</dbReference>
<organism evidence="4 5">
    <name type="scientific">Petrachloros mirabilis ULC683</name>
    <dbReference type="NCBI Taxonomy" id="2781853"/>
    <lineage>
        <taxon>Bacteria</taxon>
        <taxon>Bacillati</taxon>
        <taxon>Cyanobacteriota</taxon>
        <taxon>Cyanophyceae</taxon>
        <taxon>Synechococcales</taxon>
        <taxon>Petrachlorosaceae</taxon>
        <taxon>Petrachloros</taxon>
        <taxon>Petrachloros mirabilis</taxon>
    </lineage>
</organism>
<evidence type="ECO:0000256" key="1">
    <source>
        <dbReference type="SAM" id="Coils"/>
    </source>
</evidence>
<feature type="coiled-coil region" evidence="1">
    <location>
        <begin position="314"/>
        <end position="372"/>
    </location>
</feature>
<gene>
    <name evidence="4" type="ORF">GS597_01500</name>
</gene>
<dbReference type="PANTHER" id="PTHR45615">
    <property type="entry name" value="MYOSIN HEAVY CHAIN, NON-MUSCLE"/>
    <property type="match status" value="1"/>
</dbReference>
<keyword evidence="3" id="KW-0472">Membrane</keyword>
<feature type="coiled-coil region" evidence="1">
    <location>
        <begin position="1559"/>
        <end position="1589"/>
    </location>
</feature>
<feature type="coiled-coil region" evidence="1">
    <location>
        <begin position="2362"/>
        <end position="2737"/>
    </location>
</feature>
<keyword evidence="3" id="KW-1133">Transmembrane helix</keyword>
<feature type="transmembrane region" description="Helical" evidence="3">
    <location>
        <begin position="2149"/>
        <end position="2172"/>
    </location>
</feature>
<accession>A0A8K2A6F7</accession>
<keyword evidence="1" id="KW-0175">Coiled coil</keyword>